<organism evidence="1 2">
    <name type="scientific">Chondrus crispus</name>
    <name type="common">Carrageen Irish moss</name>
    <name type="synonym">Polymorpha crispa</name>
    <dbReference type="NCBI Taxonomy" id="2769"/>
    <lineage>
        <taxon>Eukaryota</taxon>
        <taxon>Rhodophyta</taxon>
        <taxon>Florideophyceae</taxon>
        <taxon>Rhodymeniophycidae</taxon>
        <taxon>Gigartinales</taxon>
        <taxon>Gigartinaceae</taxon>
        <taxon>Chondrus</taxon>
    </lineage>
</organism>
<protein>
    <submittedName>
        <fullName evidence="1">Uncharacterized protein</fullName>
    </submittedName>
</protein>
<dbReference type="Gramene" id="CDF37811">
    <property type="protein sequence ID" value="CDF37811"/>
    <property type="gene ID" value="CHC_T00005738001"/>
</dbReference>
<keyword evidence="2" id="KW-1185">Reference proteome</keyword>
<dbReference type="GeneID" id="17325398"/>
<reference evidence="2" key="1">
    <citation type="journal article" date="2013" name="Proc. Natl. Acad. Sci. U.S.A.">
        <title>Genome structure and metabolic features in the red seaweed Chondrus crispus shed light on evolution of the Archaeplastida.</title>
        <authorList>
            <person name="Collen J."/>
            <person name="Porcel B."/>
            <person name="Carre W."/>
            <person name="Ball S.G."/>
            <person name="Chaparro C."/>
            <person name="Tonon T."/>
            <person name="Barbeyron T."/>
            <person name="Michel G."/>
            <person name="Noel B."/>
            <person name="Valentin K."/>
            <person name="Elias M."/>
            <person name="Artiguenave F."/>
            <person name="Arun A."/>
            <person name="Aury J.M."/>
            <person name="Barbosa-Neto J.F."/>
            <person name="Bothwell J.H."/>
            <person name="Bouget F.Y."/>
            <person name="Brillet L."/>
            <person name="Cabello-Hurtado F."/>
            <person name="Capella-Gutierrez S."/>
            <person name="Charrier B."/>
            <person name="Cladiere L."/>
            <person name="Cock J.M."/>
            <person name="Coelho S.M."/>
            <person name="Colleoni C."/>
            <person name="Czjzek M."/>
            <person name="Da Silva C."/>
            <person name="Delage L."/>
            <person name="Denoeud F."/>
            <person name="Deschamps P."/>
            <person name="Dittami S.M."/>
            <person name="Gabaldon T."/>
            <person name="Gachon C.M."/>
            <person name="Groisillier A."/>
            <person name="Herve C."/>
            <person name="Jabbari K."/>
            <person name="Katinka M."/>
            <person name="Kloareg B."/>
            <person name="Kowalczyk N."/>
            <person name="Labadie K."/>
            <person name="Leblanc C."/>
            <person name="Lopez P.J."/>
            <person name="McLachlan D.H."/>
            <person name="Meslet-Cladiere L."/>
            <person name="Moustafa A."/>
            <person name="Nehr Z."/>
            <person name="Nyvall Collen P."/>
            <person name="Panaud O."/>
            <person name="Partensky F."/>
            <person name="Poulain J."/>
            <person name="Rensing S.A."/>
            <person name="Rousvoal S."/>
            <person name="Samson G."/>
            <person name="Symeonidi A."/>
            <person name="Weissenbach J."/>
            <person name="Zambounis A."/>
            <person name="Wincker P."/>
            <person name="Boyen C."/>
        </authorList>
    </citation>
    <scope>NUCLEOTIDE SEQUENCE [LARGE SCALE GENOMIC DNA]</scope>
    <source>
        <strain evidence="2">cv. Stackhouse</strain>
    </source>
</reference>
<dbReference type="EMBL" id="HG001871">
    <property type="protein sequence ID" value="CDF37811.1"/>
    <property type="molecule type" value="Genomic_DNA"/>
</dbReference>
<dbReference type="RefSeq" id="XP_005717682.1">
    <property type="nucleotide sequence ID" value="XM_005717625.1"/>
</dbReference>
<proteinExistence type="predicted"/>
<dbReference type="KEGG" id="ccp:CHC_T00005738001"/>
<evidence type="ECO:0000313" key="2">
    <source>
        <dbReference type="Proteomes" id="UP000012073"/>
    </source>
</evidence>
<dbReference type="AlphaFoldDB" id="R7QK07"/>
<dbReference type="Proteomes" id="UP000012073">
    <property type="component" value="Unassembled WGS sequence"/>
</dbReference>
<sequence>MATLSARCQADRIGRSRKELLRFMKRVAGCCLLIHIFLSLRGHVVQTVQF</sequence>
<evidence type="ECO:0000313" key="1">
    <source>
        <dbReference type="EMBL" id="CDF37811.1"/>
    </source>
</evidence>
<accession>R7QK07</accession>
<name>R7QK07_CHOCR</name>
<gene>
    <name evidence="1" type="ORF">CHC_T00005738001</name>
</gene>